<keyword evidence="1" id="KW-0456">Lyase</keyword>
<evidence type="ECO:0000256" key="1">
    <source>
        <dbReference type="ARBA" id="ARBA00023239"/>
    </source>
</evidence>
<dbReference type="SUPFAM" id="SSF48557">
    <property type="entry name" value="L-aspartase-like"/>
    <property type="match status" value="1"/>
</dbReference>
<dbReference type="InterPro" id="IPR024083">
    <property type="entry name" value="Fumarase/histidase_N"/>
</dbReference>
<dbReference type="RefSeq" id="WP_259623201.1">
    <property type="nucleotide sequence ID" value="NZ_JANYMP010000005.1"/>
</dbReference>
<name>A0A9X2VJG3_9PSEU</name>
<accession>A0A9X2VJG3</accession>
<gene>
    <name evidence="2" type="ORF">NZH93_12545</name>
</gene>
<comment type="caution">
    <text evidence="2">The sequence shown here is derived from an EMBL/GenBank/DDBJ whole genome shotgun (WGS) entry which is preliminary data.</text>
</comment>
<reference evidence="2" key="1">
    <citation type="submission" date="2022-08" db="EMBL/GenBank/DDBJ databases">
        <authorList>
            <person name="Tistechok S."/>
            <person name="Samborskyy M."/>
            <person name="Roman I."/>
        </authorList>
    </citation>
    <scope>NUCLEOTIDE SEQUENCE</scope>
    <source>
        <strain evidence="2">DSM 103496</strain>
    </source>
</reference>
<dbReference type="InterPro" id="IPR008948">
    <property type="entry name" value="L-Aspartase-like"/>
</dbReference>
<protein>
    <submittedName>
        <fullName evidence="2">Aromatic amino acid ammonia-lyase</fullName>
    </submittedName>
</protein>
<sequence length="492" mass="51922">MSLEVEVPTSVSHPVVLTGRTLSADEVVRVARLHAPVVLHHAGLARVEASWRTARSLVFRQEVYGRTTGVGANRTEAVHQDDHADHALRLLRSHASGLGELLPEDLVRAMMVIRLNQLLAGGAGLGVAVVEALADALNTGAYPAVHEFGSIGTGDLTALAETGLALIGERSWLGPTPHPKPIVIDSGDALALMSSNALTIGIAALAWHTARTLLRATHVVTALSFLAVDGSREALAETVHAARPHAGQVRVAAELRRLLGPPTTPAARLQDPFGFRCFPQIHGPALDAVEDLGRVLTIEINAAAENPLIWPDDDAAYHHGAFHCAYLGQALDRTRLALLHTGQLSTARLATLVEPAFTGLRPFLADGAAGSSGVMLLEYGANSALAEVRHLAEPASLGNAVVSRGMEEHSSFAYLSARSALKSLTAFRLLLACELVAALRTLRLRHTSPAGGSPARTAYDLAAAVLSPTMVDRQLTLDVQVAATLLDEFADL</sequence>
<evidence type="ECO:0000313" key="3">
    <source>
        <dbReference type="Proteomes" id="UP001141259"/>
    </source>
</evidence>
<dbReference type="EMBL" id="JANYMP010000005">
    <property type="protein sequence ID" value="MCS7477686.1"/>
    <property type="molecule type" value="Genomic_DNA"/>
</dbReference>
<dbReference type="InterPro" id="IPR001106">
    <property type="entry name" value="Aromatic_Lyase"/>
</dbReference>
<dbReference type="PANTHER" id="PTHR10362">
    <property type="entry name" value="HISTIDINE AMMONIA-LYASE"/>
    <property type="match status" value="1"/>
</dbReference>
<dbReference type="Gene3D" id="1.20.200.10">
    <property type="entry name" value="Fumarase/aspartase (Central domain)"/>
    <property type="match status" value="1"/>
</dbReference>
<dbReference type="GO" id="GO:0016841">
    <property type="term" value="F:ammonia-lyase activity"/>
    <property type="evidence" value="ECO:0007669"/>
    <property type="project" value="UniProtKB-ARBA"/>
</dbReference>
<dbReference type="Proteomes" id="UP001141259">
    <property type="component" value="Unassembled WGS sequence"/>
</dbReference>
<keyword evidence="3" id="KW-1185">Reference proteome</keyword>
<dbReference type="Pfam" id="PF00221">
    <property type="entry name" value="Lyase_aromatic"/>
    <property type="match status" value="1"/>
</dbReference>
<organism evidence="2 3">
    <name type="scientific">Umezawaea endophytica</name>
    <dbReference type="NCBI Taxonomy" id="1654476"/>
    <lineage>
        <taxon>Bacteria</taxon>
        <taxon>Bacillati</taxon>
        <taxon>Actinomycetota</taxon>
        <taxon>Actinomycetes</taxon>
        <taxon>Pseudonocardiales</taxon>
        <taxon>Pseudonocardiaceae</taxon>
        <taxon>Umezawaea</taxon>
    </lineage>
</organism>
<proteinExistence type="predicted"/>
<dbReference type="Gene3D" id="1.10.275.10">
    <property type="entry name" value="Fumarase/aspartase (N-terminal domain)"/>
    <property type="match status" value="1"/>
</dbReference>
<evidence type="ECO:0000313" key="2">
    <source>
        <dbReference type="EMBL" id="MCS7477686.1"/>
    </source>
</evidence>
<dbReference type="CDD" id="cd00332">
    <property type="entry name" value="PAL-HAL"/>
    <property type="match status" value="1"/>
</dbReference>
<dbReference type="AlphaFoldDB" id="A0A9X2VJG3"/>